<protein>
    <submittedName>
        <fullName evidence="1">Uncharacterized protein</fullName>
    </submittedName>
</protein>
<dbReference type="AlphaFoldDB" id="A0AAV4NBD9"/>
<organism evidence="1 2">
    <name type="scientific">Caerostris extrusa</name>
    <name type="common">Bark spider</name>
    <name type="synonym">Caerostris bankana</name>
    <dbReference type="NCBI Taxonomy" id="172846"/>
    <lineage>
        <taxon>Eukaryota</taxon>
        <taxon>Metazoa</taxon>
        <taxon>Ecdysozoa</taxon>
        <taxon>Arthropoda</taxon>
        <taxon>Chelicerata</taxon>
        <taxon>Arachnida</taxon>
        <taxon>Araneae</taxon>
        <taxon>Araneomorphae</taxon>
        <taxon>Entelegynae</taxon>
        <taxon>Araneoidea</taxon>
        <taxon>Araneidae</taxon>
        <taxon>Caerostris</taxon>
    </lineage>
</organism>
<comment type="caution">
    <text evidence="1">The sequence shown here is derived from an EMBL/GenBank/DDBJ whole genome shotgun (WGS) entry which is preliminary data.</text>
</comment>
<reference evidence="1 2" key="1">
    <citation type="submission" date="2021-06" db="EMBL/GenBank/DDBJ databases">
        <title>Caerostris extrusa draft genome.</title>
        <authorList>
            <person name="Kono N."/>
            <person name="Arakawa K."/>
        </authorList>
    </citation>
    <scope>NUCLEOTIDE SEQUENCE [LARGE SCALE GENOMIC DNA]</scope>
</reference>
<evidence type="ECO:0000313" key="2">
    <source>
        <dbReference type="Proteomes" id="UP001054945"/>
    </source>
</evidence>
<gene>
    <name evidence="1" type="ORF">CEXT_265211</name>
</gene>
<dbReference type="EMBL" id="BPLR01003064">
    <property type="protein sequence ID" value="GIX80847.1"/>
    <property type="molecule type" value="Genomic_DNA"/>
</dbReference>
<evidence type="ECO:0000313" key="1">
    <source>
        <dbReference type="EMBL" id="GIX80847.1"/>
    </source>
</evidence>
<accession>A0AAV4NBD9</accession>
<keyword evidence="2" id="KW-1185">Reference proteome</keyword>
<dbReference type="Proteomes" id="UP001054945">
    <property type="component" value="Unassembled WGS sequence"/>
</dbReference>
<name>A0AAV4NBD9_CAEEX</name>
<sequence>MNEKSHFDLSPTLHAIHTKTLSVEFPRLLLENRELNPKFRLSLNKSSLPAFLDCNMDLASNIFLKSQRNPYDSIEVPDTVKNSGIASY</sequence>
<proteinExistence type="predicted"/>